<gene>
    <name evidence="10" type="ORF">KVV02_003860</name>
</gene>
<comment type="similarity">
    <text evidence="2">Belongs to the glycosyl hydrolase 3 family.</text>
</comment>
<dbReference type="SMART" id="SM01217">
    <property type="entry name" value="Fn3_like"/>
    <property type="match status" value="1"/>
</dbReference>
<dbReference type="Gene3D" id="3.20.20.300">
    <property type="entry name" value="Glycoside hydrolase, family 3, N-terminal domain"/>
    <property type="match status" value="1"/>
</dbReference>
<accession>A0A9P8D338</accession>
<dbReference type="Gene3D" id="3.40.50.1700">
    <property type="entry name" value="Glycoside hydrolase family 3 C-terminal domain"/>
    <property type="match status" value="1"/>
</dbReference>
<evidence type="ECO:0000256" key="1">
    <source>
        <dbReference type="ARBA" id="ARBA00000448"/>
    </source>
</evidence>
<organism evidence="10 11">
    <name type="scientific">Mortierella alpina</name>
    <name type="common">Oleaginous fungus</name>
    <name type="synonym">Mortierella renispora</name>
    <dbReference type="NCBI Taxonomy" id="64518"/>
    <lineage>
        <taxon>Eukaryota</taxon>
        <taxon>Fungi</taxon>
        <taxon>Fungi incertae sedis</taxon>
        <taxon>Mucoromycota</taxon>
        <taxon>Mortierellomycotina</taxon>
        <taxon>Mortierellomycetes</taxon>
        <taxon>Mortierellales</taxon>
        <taxon>Mortierellaceae</taxon>
        <taxon>Mortierella</taxon>
    </lineage>
</organism>
<dbReference type="Gene3D" id="2.60.40.10">
    <property type="entry name" value="Immunoglobulins"/>
    <property type="match status" value="1"/>
</dbReference>
<feature type="region of interest" description="Disordered" evidence="7">
    <location>
        <begin position="976"/>
        <end position="1051"/>
    </location>
</feature>
<dbReference type="Pfam" id="PF01915">
    <property type="entry name" value="Glyco_hydro_3_C"/>
    <property type="match status" value="1"/>
</dbReference>
<feature type="transmembrane region" description="Helical" evidence="8">
    <location>
        <begin position="148"/>
        <end position="171"/>
    </location>
</feature>
<dbReference type="PANTHER" id="PTHR30620:SF16">
    <property type="entry name" value="LYSOSOMAL BETA GLUCOSIDASE"/>
    <property type="match status" value="1"/>
</dbReference>
<evidence type="ECO:0000256" key="8">
    <source>
        <dbReference type="SAM" id="Phobius"/>
    </source>
</evidence>
<dbReference type="InterPro" id="IPR036881">
    <property type="entry name" value="Glyco_hydro_3_C_sf"/>
</dbReference>
<feature type="compositionally biased region" description="Basic residues" evidence="7">
    <location>
        <begin position="1040"/>
        <end position="1051"/>
    </location>
</feature>
<evidence type="ECO:0000256" key="5">
    <source>
        <dbReference type="ARBA" id="ARBA00022801"/>
    </source>
</evidence>
<comment type="caution">
    <text evidence="10">The sequence shown here is derived from an EMBL/GenBank/DDBJ whole genome shotgun (WGS) entry which is preliminary data.</text>
</comment>
<protein>
    <recommendedName>
        <fullName evidence="3">beta-glucosidase</fullName>
        <ecNumber evidence="3">3.2.1.21</ecNumber>
    </recommendedName>
</protein>
<dbReference type="EC" id="3.2.1.21" evidence="3"/>
<dbReference type="GO" id="GO:0008422">
    <property type="term" value="F:beta-glucosidase activity"/>
    <property type="evidence" value="ECO:0007669"/>
    <property type="project" value="UniProtKB-EC"/>
</dbReference>
<keyword evidence="6" id="KW-0326">Glycosidase</keyword>
<dbReference type="Pfam" id="PF00933">
    <property type="entry name" value="Glyco_hydro_3"/>
    <property type="match status" value="1"/>
</dbReference>
<evidence type="ECO:0000256" key="2">
    <source>
        <dbReference type="ARBA" id="ARBA00005336"/>
    </source>
</evidence>
<keyword evidence="4" id="KW-0732">Signal</keyword>
<evidence type="ECO:0000256" key="7">
    <source>
        <dbReference type="SAM" id="MobiDB-lite"/>
    </source>
</evidence>
<dbReference type="InterPro" id="IPR002772">
    <property type="entry name" value="Glyco_hydro_3_C"/>
</dbReference>
<feature type="compositionally biased region" description="Acidic residues" evidence="7">
    <location>
        <begin position="1002"/>
        <end position="1035"/>
    </location>
</feature>
<reference evidence="10" key="1">
    <citation type="submission" date="2021-07" db="EMBL/GenBank/DDBJ databases">
        <title>Draft genome of Mortierella alpina, strain LL118, isolated from an aspen leaf litter sample.</title>
        <authorList>
            <person name="Yang S."/>
            <person name="Vinatzer B.A."/>
        </authorList>
    </citation>
    <scope>NUCLEOTIDE SEQUENCE</scope>
    <source>
        <strain evidence="10">LL118</strain>
    </source>
</reference>
<feature type="domain" description="Fibronectin type III-like" evidence="9">
    <location>
        <begin position="1110"/>
        <end position="1180"/>
    </location>
</feature>
<feature type="transmembrane region" description="Helical" evidence="8">
    <location>
        <begin position="12"/>
        <end position="38"/>
    </location>
</feature>
<evidence type="ECO:0000256" key="6">
    <source>
        <dbReference type="ARBA" id="ARBA00023295"/>
    </source>
</evidence>
<dbReference type="EMBL" id="JAIFTL010000003">
    <property type="protein sequence ID" value="KAG9327615.1"/>
    <property type="molecule type" value="Genomic_DNA"/>
</dbReference>
<evidence type="ECO:0000313" key="11">
    <source>
        <dbReference type="Proteomes" id="UP000717515"/>
    </source>
</evidence>
<evidence type="ECO:0000259" key="9">
    <source>
        <dbReference type="SMART" id="SM01217"/>
    </source>
</evidence>
<keyword evidence="5" id="KW-0378">Hydrolase</keyword>
<feature type="compositionally biased region" description="Basic and acidic residues" evidence="7">
    <location>
        <begin position="736"/>
        <end position="746"/>
    </location>
</feature>
<keyword evidence="8" id="KW-0472">Membrane</keyword>
<dbReference type="InterPro" id="IPR036962">
    <property type="entry name" value="Glyco_hydro_3_N_sf"/>
</dbReference>
<dbReference type="SUPFAM" id="SSF52279">
    <property type="entry name" value="Beta-D-glucan exohydrolase, C-terminal domain"/>
    <property type="match status" value="1"/>
</dbReference>
<sequence>MSPTHRNYCCGCIPLRFAVAIFSILALALGAASLWNVLRVGVLTDSTARITAYVATAIYGILGVSGLFSVFFKKYALAKNFSVLWWTVTILVILLSGTNMVLLATREKDEIKGICQTDLLSENDKYLGGVGLYDPATLAVDVENCYRFVLVMAGVAMAVQVLVMMVGGWVASRYTSEIKHRKDGLAFTYGQGYGPLTGNQAGQTQPLVAHPYTQPSGSKGEWHSSTHRRPSSWSRTSFALSLVVLVLSTSAIFHTSAQATQDPQLITAAVEDSGGDSIVNTQQTITMKQTFDPNTYGSGEPDASYTINDSSPSWREALADFSGVQSQRPSSSIDDDIRQLVESLTLEELVGQLTQIQIGMLLNADGRLDPAKVQHWIVDMKVGSFLDTPTNHGGEYLAYSAKQFAQIVDELQRVAGSTRKKIPIIYGLDSVHGANYVDGATMFPQQIGLAATFNTTFAYEAGRIAAKDTRAAGIPWVFAPILDVAIHKLWPRVYETFGEDPFLVSQMGTAIIKGLQGNYKKDRSRVAACMKHFIGYSASRNGQDKSSAWIPDNYLMDYFVPSFQAAVDAGVATAMNTYIDVNGQPVVSSRFYLKELLRHRLGFEGMLVTDWAEVDRLFTEHRSASSLKDAAYQCLNRTTVDMVMVPESESFSTNTIRLVKEGQLDRQRIVDSAAKVLQLKKDLGLFENPMSDPNLLSLVGSKQDVEAAQAAARESITLLKNNRSTLPLSKKFQQQHQKETEQEGSHRPGKVILTGPAADSTRALSGGWSIKWQGAEVDEWYQNKHDTIYESLKRELSDRSVSYVPSVDFDGNSIGSDNYLQEAKDAETVILCMGEKPYAEILGNQDELYLAPGQLNVIAKVTEQAKDTKTKVVLVLVEGRPRGLEDLAEMVDAIVLAYLPGPWGGLPIAEVLSGKVNPSGRLPMTYPSGSSDMATTYYRSGVDPYKPLFPFGAGLSYTTVEYHNLQLNTHRLHTKTYDDNSSQDEDQENDDNDSAEEKDHADDNEDEEGDGNDDSEDNEHEDEDEDEDNNNDDGEDRASLQKRHSRKRSKVVATRRKQIKVSIWDKEDRRFDGQQTEVMVSQAAFSSSDIASKITATVTVENTGDYPVKEVVFWYITQDFRSEVMPEAFLLKGFEKVSLDEGESKEVQFTITRDALAFHGRNLRKKVEKGMFTLTVNAMRPEAQSVKFSVI</sequence>
<dbReference type="Pfam" id="PF14310">
    <property type="entry name" value="Fn3-like"/>
    <property type="match status" value="1"/>
</dbReference>
<feature type="transmembrane region" description="Helical" evidence="8">
    <location>
        <begin position="83"/>
        <end position="104"/>
    </location>
</feature>
<dbReference type="InterPro" id="IPR026891">
    <property type="entry name" value="Fn3-like"/>
</dbReference>
<feature type="region of interest" description="Disordered" evidence="7">
    <location>
        <begin position="212"/>
        <end position="231"/>
    </location>
</feature>
<dbReference type="PANTHER" id="PTHR30620">
    <property type="entry name" value="PERIPLASMIC BETA-GLUCOSIDASE-RELATED"/>
    <property type="match status" value="1"/>
</dbReference>
<feature type="transmembrane region" description="Helical" evidence="8">
    <location>
        <begin position="50"/>
        <end position="71"/>
    </location>
</feature>
<dbReference type="InterPro" id="IPR017853">
    <property type="entry name" value="GH"/>
</dbReference>
<dbReference type="AlphaFoldDB" id="A0A9P8D338"/>
<dbReference type="PRINTS" id="PR00133">
    <property type="entry name" value="GLHYDRLASE3"/>
</dbReference>
<proteinExistence type="inferred from homology"/>
<evidence type="ECO:0000256" key="3">
    <source>
        <dbReference type="ARBA" id="ARBA00012744"/>
    </source>
</evidence>
<name>A0A9P8D338_MORAP</name>
<dbReference type="GO" id="GO:0009251">
    <property type="term" value="P:glucan catabolic process"/>
    <property type="evidence" value="ECO:0007669"/>
    <property type="project" value="TreeGrafter"/>
</dbReference>
<dbReference type="SUPFAM" id="SSF51445">
    <property type="entry name" value="(Trans)glycosidases"/>
    <property type="match status" value="1"/>
</dbReference>
<feature type="transmembrane region" description="Helical" evidence="8">
    <location>
        <begin position="238"/>
        <end position="257"/>
    </location>
</feature>
<comment type="catalytic activity">
    <reaction evidence="1">
        <text>Hydrolysis of terminal, non-reducing beta-D-glucosyl residues with release of beta-D-glucose.</text>
        <dbReference type="EC" id="3.2.1.21"/>
    </reaction>
</comment>
<evidence type="ECO:0000313" key="10">
    <source>
        <dbReference type="EMBL" id="KAG9327615.1"/>
    </source>
</evidence>
<dbReference type="InterPro" id="IPR013783">
    <property type="entry name" value="Ig-like_fold"/>
</dbReference>
<dbReference type="InterPro" id="IPR001764">
    <property type="entry name" value="Glyco_hydro_3_N"/>
</dbReference>
<feature type="region of interest" description="Disordered" evidence="7">
    <location>
        <begin position="727"/>
        <end position="756"/>
    </location>
</feature>
<keyword evidence="8" id="KW-0812">Transmembrane</keyword>
<keyword evidence="8" id="KW-1133">Transmembrane helix</keyword>
<dbReference type="InterPro" id="IPR051915">
    <property type="entry name" value="Cellulose_Degrad_GH3"/>
</dbReference>
<dbReference type="FunFam" id="3.20.20.300:FF:000007">
    <property type="entry name" value="Lysosomal beta glucosidase"/>
    <property type="match status" value="1"/>
</dbReference>
<evidence type="ECO:0000256" key="4">
    <source>
        <dbReference type="ARBA" id="ARBA00022729"/>
    </source>
</evidence>
<dbReference type="Proteomes" id="UP000717515">
    <property type="component" value="Unassembled WGS sequence"/>
</dbReference>
<feature type="compositionally biased region" description="Acidic residues" evidence="7">
    <location>
        <begin position="981"/>
        <end position="994"/>
    </location>
</feature>